<keyword evidence="3" id="KW-1185">Reference proteome</keyword>
<evidence type="ECO:0000313" key="2">
    <source>
        <dbReference type="EMBL" id="KPC17714.1"/>
    </source>
</evidence>
<proteinExistence type="predicted"/>
<feature type="region of interest" description="Disordered" evidence="1">
    <location>
        <begin position="41"/>
        <end position="75"/>
    </location>
</feature>
<name>A0ABR5KTM7_PSEAV</name>
<evidence type="ECO:0000256" key="1">
    <source>
        <dbReference type="SAM" id="MobiDB-lite"/>
    </source>
</evidence>
<organism evidence="2 3">
    <name type="scientific">Pseudomonas amygdali pv. lachrymans</name>
    <name type="common">Pseudomonas syringae pv. lachrymans</name>
    <dbReference type="NCBI Taxonomy" id="53707"/>
    <lineage>
        <taxon>Bacteria</taxon>
        <taxon>Pseudomonadati</taxon>
        <taxon>Pseudomonadota</taxon>
        <taxon>Gammaproteobacteria</taxon>
        <taxon>Pseudomonadales</taxon>
        <taxon>Pseudomonadaceae</taxon>
        <taxon>Pseudomonas</taxon>
        <taxon>Pseudomonas amygdali</taxon>
    </lineage>
</organism>
<accession>A0ABR5KTM7</accession>
<evidence type="ECO:0000313" key="3">
    <source>
        <dbReference type="Proteomes" id="UP000037943"/>
    </source>
</evidence>
<feature type="compositionally biased region" description="Basic and acidic residues" evidence="1">
    <location>
        <begin position="52"/>
        <end position="63"/>
    </location>
</feature>
<protein>
    <submittedName>
        <fullName evidence="2">Uncharacterized protein</fullName>
    </submittedName>
</protein>
<dbReference type="EMBL" id="LGLK01000057">
    <property type="protein sequence ID" value="KPC17714.1"/>
    <property type="molecule type" value="Genomic_DNA"/>
</dbReference>
<reference evidence="2 3" key="2">
    <citation type="submission" date="2015-10" db="EMBL/GenBank/DDBJ databases">
        <title>Comparative genomics and high-throughput reverse genetic screens identify a new phytobacterial MAMP and an Arabidopsis receptor required for immune elicitation.</title>
        <authorList>
            <person name="Mott G.A."/>
            <person name="Thakur S."/>
            <person name="Wang P.W."/>
            <person name="Desveaux D."/>
            <person name="Guttman D.S."/>
        </authorList>
    </citation>
    <scope>NUCLEOTIDE SEQUENCE [LARGE SCALE GENOMIC DNA]</scope>
    <source>
        <strain evidence="2 3">107</strain>
    </source>
</reference>
<sequence length="75" mass="8562">MLSNHKTQEWNKKNCNNMSCWVSHPLVMHLRLDLSNSKRNCSANQQATNSHIDNRNSSLHDGEGPGYSSDKTYTE</sequence>
<feature type="compositionally biased region" description="Polar residues" evidence="1">
    <location>
        <begin position="41"/>
        <end position="51"/>
    </location>
</feature>
<dbReference type="Proteomes" id="UP000037943">
    <property type="component" value="Unassembled WGS sequence"/>
</dbReference>
<gene>
    <name evidence="2" type="ORF">AC499_0916</name>
</gene>
<comment type="caution">
    <text evidence="2">The sequence shown here is derived from an EMBL/GenBank/DDBJ whole genome shotgun (WGS) entry which is preliminary data.</text>
</comment>
<reference evidence="2 3" key="1">
    <citation type="submission" date="2015-07" db="EMBL/GenBank/DDBJ databases">
        <authorList>
            <person name="O'Brien H.E."/>
            <person name="Thakur S."/>
            <person name="Gong Y."/>
            <person name="Wang P.W."/>
            <person name="Guttman D.S."/>
        </authorList>
    </citation>
    <scope>NUCLEOTIDE SEQUENCE [LARGE SCALE GENOMIC DNA]</scope>
    <source>
        <strain evidence="2 3">107</strain>
    </source>
</reference>